<dbReference type="RefSeq" id="WP_101460073.1">
    <property type="nucleotide sequence ID" value="NZ_CP025408.1"/>
</dbReference>
<evidence type="ECO:0000256" key="13">
    <source>
        <dbReference type="SAM" id="Phobius"/>
    </source>
</evidence>
<accession>A0A2K9EEM4</accession>
<dbReference type="InterPro" id="IPR011009">
    <property type="entry name" value="Kinase-like_dom_sf"/>
</dbReference>
<dbReference type="Pfam" id="PF03109">
    <property type="entry name" value="ABC1"/>
    <property type="match status" value="1"/>
</dbReference>
<dbReference type="InterPro" id="IPR045308">
    <property type="entry name" value="UbiB_bact"/>
</dbReference>
<keyword evidence="8" id="KW-0547">Nucleotide-binding</keyword>
<keyword evidence="12 13" id="KW-0472">Membrane</keyword>
<keyword evidence="11 13" id="KW-1133">Transmembrane helix</keyword>
<dbReference type="GO" id="GO:0005524">
    <property type="term" value="F:ATP binding"/>
    <property type="evidence" value="ECO:0007669"/>
    <property type="project" value="UniProtKB-KW"/>
</dbReference>
<keyword evidence="16" id="KW-1185">Reference proteome</keyword>
<evidence type="ECO:0000259" key="14">
    <source>
        <dbReference type="Pfam" id="PF03109"/>
    </source>
</evidence>
<evidence type="ECO:0000256" key="5">
    <source>
        <dbReference type="ARBA" id="ARBA00022679"/>
    </source>
</evidence>
<dbReference type="PANTHER" id="PTHR10566">
    <property type="entry name" value="CHAPERONE-ACTIVITY OF BC1 COMPLEX CABC1 -RELATED"/>
    <property type="match status" value="1"/>
</dbReference>
<name>A0A2K9EEM4_9RHOB</name>
<dbReference type="SUPFAM" id="SSF56112">
    <property type="entry name" value="Protein kinase-like (PK-like)"/>
    <property type="match status" value="1"/>
</dbReference>
<proteinExistence type="inferred from homology"/>
<evidence type="ECO:0000313" key="15">
    <source>
        <dbReference type="EMBL" id="AUH33403.1"/>
    </source>
</evidence>
<keyword evidence="5" id="KW-0808">Transferase</keyword>
<keyword evidence="7 13" id="KW-0812">Transmembrane</keyword>
<reference evidence="15 16" key="1">
    <citation type="submission" date="2017-12" db="EMBL/GenBank/DDBJ databases">
        <authorList>
            <person name="Hurst M.R.H."/>
        </authorList>
    </citation>
    <scope>NUCLEOTIDE SEQUENCE [LARGE SCALE GENOMIC DNA]</scope>
    <source>
        <strain evidence="15 16">BM15</strain>
    </source>
</reference>
<keyword evidence="9" id="KW-0418">Kinase</keyword>
<protein>
    <submittedName>
        <fullName evidence="15">2-polyprenylphenol 6-hydroxylase</fullName>
    </submittedName>
</protein>
<evidence type="ECO:0000256" key="8">
    <source>
        <dbReference type="ARBA" id="ARBA00022741"/>
    </source>
</evidence>
<evidence type="ECO:0000256" key="12">
    <source>
        <dbReference type="ARBA" id="ARBA00023136"/>
    </source>
</evidence>
<evidence type="ECO:0000256" key="9">
    <source>
        <dbReference type="ARBA" id="ARBA00022777"/>
    </source>
</evidence>
<comment type="similarity">
    <text evidence="2">Belongs to the protein kinase superfamily. ADCK protein kinase family.</text>
</comment>
<evidence type="ECO:0000256" key="11">
    <source>
        <dbReference type="ARBA" id="ARBA00022989"/>
    </source>
</evidence>
<dbReference type="OrthoDB" id="9795390at2"/>
<feature type="transmembrane region" description="Helical" evidence="13">
    <location>
        <begin position="492"/>
        <end position="510"/>
    </location>
</feature>
<dbReference type="PANTHER" id="PTHR10566:SF113">
    <property type="entry name" value="PROTEIN ACTIVITY OF BC1 COMPLEX KINASE 7, CHLOROPLASTIC"/>
    <property type="match status" value="1"/>
</dbReference>
<dbReference type="GO" id="GO:0016301">
    <property type="term" value="F:kinase activity"/>
    <property type="evidence" value="ECO:0007669"/>
    <property type="project" value="UniProtKB-KW"/>
</dbReference>
<dbReference type="EMBL" id="CP025408">
    <property type="protein sequence ID" value="AUH33403.1"/>
    <property type="molecule type" value="Genomic_DNA"/>
</dbReference>
<dbReference type="UniPathway" id="UPA00232"/>
<evidence type="ECO:0000256" key="7">
    <source>
        <dbReference type="ARBA" id="ARBA00022692"/>
    </source>
</evidence>
<keyword evidence="4" id="KW-0997">Cell inner membrane</keyword>
<evidence type="ECO:0000313" key="16">
    <source>
        <dbReference type="Proteomes" id="UP000233742"/>
    </source>
</evidence>
<dbReference type="NCBIfam" id="TIGR01982">
    <property type="entry name" value="UbiB"/>
    <property type="match status" value="1"/>
</dbReference>
<evidence type="ECO:0000256" key="1">
    <source>
        <dbReference type="ARBA" id="ARBA00005020"/>
    </source>
</evidence>
<dbReference type="CDD" id="cd13972">
    <property type="entry name" value="UbiB"/>
    <property type="match status" value="1"/>
</dbReference>
<dbReference type="InterPro" id="IPR010232">
    <property type="entry name" value="UbiB"/>
</dbReference>
<evidence type="ECO:0000256" key="2">
    <source>
        <dbReference type="ARBA" id="ARBA00009670"/>
    </source>
</evidence>
<evidence type="ECO:0000256" key="4">
    <source>
        <dbReference type="ARBA" id="ARBA00022519"/>
    </source>
</evidence>
<feature type="domain" description="ABC1 atypical kinase-like" evidence="14">
    <location>
        <begin position="97"/>
        <end position="341"/>
    </location>
</feature>
<evidence type="ECO:0000256" key="6">
    <source>
        <dbReference type="ARBA" id="ARBA00022688"/>
    </source>
</evidence>
<evidence type="ECO:0000256" key="10">
    <source>
        <dbReference type="ARBA" id="ARBA00022840"/>
    </source>
</evidence>
<evidence type="ECO:0000256" key="3">
    <source>
        <dbReference type="ARBA" id="ARBA00022475"/>
    </source>
</evidence>
<sequence length="511" mass="57090">MRGPHNIWRLIRTGATFERSGAMGVALDAVEAPPRVRMAARVLGWPFRWLGYKGDPNLPPVTRAITALGPAYIKFGQILSTRADVVGTELADQLRMLQDKLPPFPTETARRIIQTELHQPVEAIFAEFSEPVAAASIAQVHRARLHATDQDVAVKILRPDIEAAFRRDIDAFHLAASLIERLSPASRRLRPRDVVNHFESVVTGELDLRLEAASASEFFENTKDDPGLDLPLPDWQLSSRRVLISDWAEGIPLGDRDAIVAAGHDTVDLGRRVIQMFLQHALRDGFFHADMHHGNLKVAANGDLIVYDFGIMGEIDEYTRRVYAEILMGFIQRDYRRVARVHFEAGYVPRDRDEAAFARALRAVGEPIFGANASKISMASLLSYLFEVTERFGMQTRTELILLQRTMVVVEGVARSLDPQLNIWESARPVVTDYIRDNLGPRAIANDAKRIAQTISRYAPLLPEVVEQALWDRAHRAEIEAEKAAPRKRMPTWVAGTLFALIGLSLGLAIG</sequence>
<comment type="pathway">
    <text evidence="1">Cofactor biosynthesis; ubiquinone biosynthesis [regulation].</text>
</comment>
<keyword evidence="10" id="KW-0067">ATP-binding</keyword>
<dbReference type="GO" id="GO:0006744">
    <property type="term" value="P:ubiquinone biosynthetic process"/>
    <property type="evidence" value="ECO:0007669"/>
    <property type="project" value="UniProtKB-UniPathway"/>
</dbReference>
<organism evidence="15 16">
    <name type="scientific">Paracoccus tegillarcae</name>
    <dbReference type="NCBI Taxonomy" id="1529068"/>
    <lineage>
        <taxon>Bacteria</taxon>
        <taxon>Pseudomonadati</taxon>
        <taxon>Pseudomonadota</taxon>
        <taxon>Alphaproteobacteria</taxon>
        <taxon>Rhodobacterales</taxon>
        <taxon>Paracoccaceae</taxon>
        <taxon>Paracoccus</taxon>
    </lineage>
</organism>
<dbReference type="InterPro" id="IPR004147">
    <property type="entry name" value="ABC1_dom"/>
</dbReference>
<dbReference type="KEGG" id="paro:CUV01_08370"/>
<dbReference type="InterPro" id="IPR050154">
    <property type="entry name" value="UbiB_kinase"/>
</dbReference>
<gene>
    <name evidence="15" type="primary">ubiB</name>
    <name evidence="15" type="ORF">CUV01_08370</name>
</gene>
<keyword evidence="3" id="KW-1003">Cell membrane</keyword>
<keyword evidence="6" id="KW-0831">Ubiquinone biosynthesis</keyword>
<dbReference type="Proteomes" id="UP000233742">
    <property type="component" value="Chromosome"/>
</dbReference>
<dbReference type="AlphaFoldDB" id="A0A2K9EEM4"/>